<sequence>MINTLRRVTFGLAVVTSLCVSAYAGELTNSAKKIEDLLAASQPVAAYDVLLEMSDKVWAKLPMKVRNAQYVQEIYSFRRFTPKESAVFKPNETHIIYAEPIGFTYGTTTSGEREAGFRIDFSLSDATGRVILRRSDFLKIDLPLGANNKEVHLNLTVDLTGLPEGQYESHYVIKDKYSEKQDQISLPFAIAK</sequence>
<dbReference type="RefSeq" id="WP_097152105.1">
    <property type="nucleotide sequence ID" value="NZ_OBEL01000001.1"/>
</dbReference>
<keyword evidence="3" id="KW-1185">Reference proteome</keyword>
<evidence type="ECO:0000313" key="3">
    <source>
        <dbReference type="Proteomes" id="UP000219439"/>
    </source>
</evidence>
<accession>A0A285NCT3</accession>
<evidence type="ECO:0000313" key="2">
    <source>
        <dbReference type="EMBL" id="SNZ07302.1"/>
    </source>
</evidence>
<keyword evidence="1" id="KW-0732">Signal</keyword>
<dbReference type="AlphaFoldDB" id="A0A285NCT3"/>
<dbReference type="OrthoDB" id="8444059at2"/>
<dbReference type="Proteomes" id="UP000219439">
    <property type="component" value="Unassembled WGS sequence"/>
</dbReference>
<feature type="chain" id="PRO_5012651076" evidence="1">
    <location>
        <begin position="25"/>
        <end position="192"/>
    </location>
</feature>
<evidence type="ECO:0000256" key="1">
    <source>
        <dbReference type="SAM" id="SignalP"/>
    </source>
</evidence>
<reference evidence="2 3" key="1">
    <citation type="submission" date="2017-09" db="EMBL/GenBank/DDBJ databases">
        <authorList>
            <person name="Ehlers B."/>
            <person name="Leendertz F.H."/>
        </authorList>
    </citation>
    <scope>NUCLEOTIDE SEQUENCE [LARGE SCALE GENOMIC DNA]</scope>
    <source>
        <strain evidence="2 3">DSM 18289</strain>
    </source>
</reference>
<proteinExistence type="predicted"/>
<gene>
    <name evidence="2" type="ORF">SAMN06265368_0820</name>
</gene>
<feature type="signal peptide" evidence="1">
    <location>
        <begin position="1"/>
        <end position="24"/>
    </location>
</feature>
<name>A0A285NCT3_9HYPH</name>
<organism evidence="2 3">
    <name type="scientific">Cohaesibacter gelatinilyticus</name>
    <dbReference type="NCBI Taxonomy" id="372072"/>
    <lineage>
        <taxon>Bacteria</taxon>
        <taxon>Pseudomonadati</taxon>
        <taxon>Pseudomonadota</taxon>
        <taxon>Alphaproteobacteria</taxon>
        <taxon>Hyphomicrobiales</taxon>
        <taxon>Cohaesibacteraceae</taxon>
    </lineage>
</organism>
<protein>
    <submittedName>
        <fullName evidence="2">Uncharacterized protein</fullName>
    </submittedName>
</protein>
<dbReference type="EMBL" id="OBEL01000001">
    <property type="protein sequence ID" value="SNZ07302.1"/>
    <property type="molecule type" value="Genomic_DNA"/>
</dbReference>